<dbReference type="Proteomes" id="UP001444071">
    <property type="component" value="Unassembled WGS sequence"/>
</dbReference>
<reference evidence="1 2" key="1">
    <citation type="submission" date="2021-06" db="EMBL/GenBank/DDBJ databases">
        <authorList>
            <person name="Palmer J.M."/>
        </authorList>
    </citation>
    <scope>NUCLEOTIDE SEQUENCE [LARGE SCALE GENOMIC DNA]</scope>
    <source>
        <strain evidence="1 2">XR_2019</strain>
        <tissue evidence="1">Muscle</tissue>
    </source>
</reference>
<comment type="caution">
    <text evidence="1">The sequence shown here is derived from an EMBL/GenBank/DDBJ whole genome shotgun (WGS) entry which is preliminary data.</text>
</comment>
<accession>A0ABV0VV00</accession>
<proteinExistence type="predicted"/>
<organism evidence="1 2">
    <name type="scientific">Xenotaenia resolanae</name>
    <dbReference type="NCBI Taxonomy" id="208358"/>
    <lineage>
        <taxon>Eukaryota</taxon>
        <taxon>Metazoa</taxon>
        <taxon>Chordata</taxon>
        <taxon>Craniata</taxon>
        <taxon>Vertebrata</taxon>
        <taxon>Euteleostomi</taxon>
        <taxon>Actinopterygii</taxon>
        <taxon>Neopterygii</taxon>
        <taxon>Teleostei</taxon>
        <taxon>Neoteleostei</taxon>
        <taxon>Acanthomorphata</taxon>
        <taxon>Ovalentaria</taxon>
        <taxon>Atherinomorphae</taxon>
        <taxon>Cyprinodontiformes</taxon>
        <taxon>Goodeidae</taxon>
        <taxon>Xenotaenia</taxon>
    </lineage>
</organism>
<evidence type="ECO:0000313" key="1">
    <source>
        <dbReference type="EMBL" id="MEQ2260789.1"/>
    </source>
</evidence>
<protein>
    <submittedName>
        <fullName evidence="1">Uncharacterized protein</fullName>
    </submittedName>
</protein>
<dbReference type="EMBL" id="JAHRIM010011260">
    <property type="protein sequence ID" value="MEQ2260789.1"/>
    <property type="molecule type" value="Genomic_DNA"/>
</dbReference>
<name>A0ABV0VV00_9TELE</name>
<gene>
    <name evidence="1" type="ORF">XENORESO_001464</name>
</gene>
<evidence type="ECO:0000313" key="2">
    <source>
        <dbReference type="Proteomes" id="UP001444071"/>
    </source>
</evidence>
<keyword evidence="2" id="KW-1185">Reference proteome</keyword>
<sequence>MEGWWGTCVVDNVDSSLLVHSFHRGLSNLVGSLRWNHFSIWEVRYGARVHMCKQVCLFLGRVGGEKTLHPQSERGKCLSGEVSMSATISVCVSVYVFVGGQRELHFPTGD</sequence>